<feature type="compositionally biased region" description="Basic and acidic residues" evidence="1">
    <location>
        <begin position="327"/>
        <end position="338"/>
    </location>
</feature>
<dbReference type="PANTHER" id="PTHR12299:SF17">
    <property type="entry name" value="AT19571P-RELATED"/>
    <property type="match status" value="1"/>
</dbReference>
<dbReference type="GO" id="GO:0005737">
    <property type="term" value="C:cytoplasm"/>
    <property type="evidence" value="ECO:0007669"/>
    <property type="project" value="TreeGrafter"/>
</dbReference>
<dbReference type="AlphaFoldDB" id="A0A9N8V7V5"/>
<protein>
    <submittedName>
        <fullName evidence="3">9902_t:CDS:1</fullName>
    </submittedName>
</protein>
<feature type="compositionally biased region" description="Basic and acidic residues" evidence="1">
    <location>
        <begin position="35"/>
        <end position="57"/>
    </location>
</feature>
<feature type="compositionally biased region" description="Low complexity" evidence="1">
    <location>
        <begin position="175"/>
        <end position="200"/>
    </location>
</feature>
<feature type="region of interest" description="Disordered" evidence="1">
    <location>
        <begin position="1"/>
        <end position="236"/>
    </location>
</feature>
<evidence type="ECO:0000256" key="1">
    <source>
        <dbReference type="SAM" id="MobiDB-lite"/>
    </source>
</evidence>
<feature type="region of interest" description="Disordered" evidence="1">
    <location>
        <begin position="858"/>
        <end position="924"/>
    </location>
</feature>
<dbReference type="PANTHER" id="PTHR12299">
    <property type="entry name" value="HYALURONIC ACID-BINDING PROTEIN 4"/>
    <property type="match status" value="1"/>
</dbReference>
<dbReference type="SMART" id="SM01233">
    <property type="entry name" value="HABP4_PAI-RBP1"/>
    <property type="match status" value="1"/>
</dbReference>
<feature type="compositionally biased region" description="Low complexity" evidence="1">
    <location>
        <begin position="891"/>
        <end position="900"/>
    </location>
</feature>
<feature type="region of interest" description="Disordered" evidence="1">
    <location>
        <begin position="367"/>
        <end position="447"/>
    </location>
</feature>
<dbReference type="PROSITE" id="PS50249">
    <property type="entry name" value="MPN"/>
    <property type="match status" value="1"/>
</dbReference>
<sequence length="1131" mass="125138">MASVASRNPFDLLGESEEAESAVKQQEPAPAKETLIVKKVDRSRASPKEARIRHDYPQRGGFKPSTSSRNEDTRSAPRDRNVGPRLSGRREEGGGGAGGDYPTRNSRGARPNDRSRGGRGGRRGGREHDRHSGTGRYDSEKKETQAWGDAATPYETNETPAWENATTTETSSWDNTNKTETSTWNETTETTESSGWTATSDADANAGGGWGEDKTEEKTGWDADNTGNDSNAWVQQPEIEEVTIDQVENTAADESTPVHEPEEVVKTFDEYLAEKALKSLDISLPEARKPNEGTDDSQWKDAIPLEKEDEEDFLFTGKVRAILSSQDSHRDYDNDNRDNRRRGGGRSGFVNIDDQRAFPSLDRLKMPQKTDSVGTSHANNPIVNGKQMFNGNVTSPEPINSPQQQNKTIVESTNSRRLSSATDRTVGMVSNPSRSNSRQTKNATTSKVDDPVGNFRLSIDESVISALLDCAYADVKHEVLGYLGGSCDVDRSENTIVCRVSQFVASERIVTSLLTDEVQEMINSRENAIKIFTDNNLEFVGWYRSNFQSNSNSIPTQSDIIKNTAIQSEFPNSAGFIINISTTTCPSIGSKGIGINGLVNSISVFRTFESSSMNGDINNSVPLVNRTKTGKIWKGKGKANLKANKVSFNVNRQMYICPNVMQQLSCALMTILRETRQTYAGQVLECENRNGQRIFVDSQYESFLMNFLRKSVLQFDRSIDQDFRTLALAKLHIKSLISKRVNDTLAILQKNTDTNDNEKLSKRRKLDKLIEKLVTQRMDKREKEMRKLENGDDVVLWLNSKSQNDGKTVDEGSTFNNSALSKLEQSQKTSVHNKSVIESSEVLTSSISNHLEQKTMSTFKKESSILPQPNNTKLKNNKVKENVEPDHDVVVIESDSEISVGKSEGKPSKSLLRKPSLDSSQLNPISKRIKPSESSLPNVYYIESESGDSKSIFELNATIRSPTSPNDNKTVNTSQSSGIHLPSIQGLLEISSLASIQPTSPNSLPIVVVDPSSTIVQPSSFPTPPLLPSFQHSHYYSYSQQQAMSRTTSPPNTSPIQHHLLSINNNTSTVSTSTNSRHYIPIAPSPISTTTGGRNRPPQTLQTSTSTSIYANNTTNHLTFPATESDYQWQL</sequence>
<dbReference type="Gene3D" id="3.40.140.10">
    <property type="entry name" value="Cytidine Deaminase, domain 2"/>
    <property type="match status" value="1"/>
</dbReference>
<keyword evidence="4" id="KW-1185">Reference proteome</keyword>
<dbReference type="Pfam" id="PF01398">
    <property type="entry name" value="JAB"/>
    <property type="match status" value="1"/>
</dbReference>
<evidence type="ECO:0000313" key="4">
    <source>
        <dbReference type="Proteomes" id="UP000789570"/>
    </source>
</evidence>
<gene>
    <name evidence="3" type="ORF">FCALED_LOCUS913</name>
</gene>
<feature type="compositionally biased region" description="Basic and acidic residues" evidence="1">
    <location>
        <begin position="211"/>
        <end position="221"/>
    </location>
</feature>
<dbReference type="InterPro" id="IPR006861">
    <property type="entry name" value="HABP4_PAIRBP1-bd"/>
</dbReference>
<name>A0A9N8V7V5_9GLOM</name>
<dbReference type="Gene3D" id="6.10.140.1040">
    <property type="match status" value="1"/>
</dbReference>
<feature type="region of interest" description="Disordered" evidence="1">
    <location>
        <begin position="1084"/>
        <end position="1109"/>
    </location>
</feature>
<feature type="compositionally biased region" description="Basic and acidic residues" evidence="1">
    <location>
        <begin position="124"/>
        <end position="144"/>
    </location>
</feature>
<dbReference type="InterPro" id="IPR000555">
    <property type="entry name" value="JAMM/MPN+_dom"/>
</dbReference>
<proteinExistence type="predicted"/>
<feature type="compositionally biased region" description="Polar residues" evidence="1">
    <location>
        <begin position="154"/>
        <end position="174"/>
    </location>
</feature>
<feature type="region of interest" description="Disordered" evidence="1">
    <location>
        <begin position="326"/>
        <end position="353"/>
    </location>
</feature>
<feature type="compositionally biased region" description="Polar residues" evidence="1">
    <location>
        <begin position="369"/>
        <end position="446"/>
    </location>
</feature>
<dbReference type="GO" id="GO:0003723">
    <property type="term" value="F:RNA binding"/>
    <property type="evidence" value="ECO:0007669"/>
    <property type="project" value="InterPro"/>
</dbReference>
<evidence type="ECO:0000259" key="2">
    <source>
        <dbReference type="PROSITE" id="PS50249"/>
    </source>
</evidence>
<dbReference type="Proteomes" id="UP000789570">
    <property type="component" value="Unassembled WGS sequence"/>
</dbReference>
<accession>A0A9N8V7V5</accession>
<feature type="compositionally biased region" description="Basic and acidic residues" evidence="1">
    <location>
        <begin position="878"/>
        <end position="890"/>
    </location>
</feature>
<dbReference type="OrthoDB" id="2145297at2759"/>
<dbReference type="InterPro" id="IPR037518">
    <property type="entry name" value="MPN"/>
</dbReference>
<reference evidence="3" key="1">
    <citation type="submission" date="2021-06" db="EMBL/GenBank/DDBJ databases">
        <authorList>
            <person name="Kallberg Y."/>
            <person name="Tangrot J."/>
            <person name="Rosling A."/>
        </authorList>
    </citation>
    <scope>NUCLEOTIDE SEQUENCE</scope>
    <source>
        <strain evidence="3">UK204</strain>
    </source>
</reference>
<feature type="compositionally biased region" description="Basic and acidic residues" evidence="1">
    <location>
        <begin position="69"/>
        <end position="93"/>
    </location>
</feature>
<dbReference type="EMBL" id="CAJVPQ010000106">
    <property type="protein sequence ID" value="CAG8446179.1"/>
    <property type="molecule type" value="Genomic_DNA"/>
</dbReference>
<dbReference type="GO" id="GO:0008237">
    <property type="term" value="F:metallopeptidase activity"/>
    <property type="evidence" value="ECO:0007669"/>
    <property type="project" value="InterPro"/>
</dbReference>
<feature type="compositionally biased region" description="Polar residues" evidence="1">
    <location>
        <begin position="225"/>
        <end position="234"/>
    </location>
</feature>
<feature type="domain" description="MPN" evidence="2">
    <location>
        <begin position="456"/>
        <end position="602"/>
    </location>
</feature>
<feature type="compositionally biased region" description="Polar residues" evidence="1">
    <location>
        <begin position="1086"/>
        <end position="1102"/>
    </location>
</feature>
<dbReference type="GO" id="GO:0005634">
    <property type="term" value="C:nucleus"/>
    <property type="evidence" value="ECO:0007669"/>
    <property type="project" value="TreeGrafter"/>
</dbReference>
<evidence type="ECO:0000313" key="3">
    <source>
        <dbReference type="EMBL" id="CAG8446179.1"/>
    </source>
</evidence>
<comment type="caution">
    <text evidence="3">The sequence shown here is derived from an EMBL/GenBank/DDBJ whole genome shotgun (WGS) entry which is preliminary data.</text>
</comment>
<dbReference type="InterPro" id="IPR039764">
    <property type="entry name" value="HABP4/SERBP1-like"/>
</dbReference>
<organism evidence="3 4">
    <name type="scientific">Funneliformis caledonium</name>
    <dbReference type="NCBI Taxonomy" id="1117310"/>
    <lineage>
        <taxon>Eukaryota</taxon>
        <taxon>Fungi</taxon>
        <taxon>Fungi incertae sedis</taxon>
        <taxon>Mucoromycota</taxon>
        <taxon>Glomeromycotina</taxon>
        <taxon>Glomeromycetes</taxon>
        <taxon>Glomerales</taxon>
        <taxon>Glomeraceae</taxon>
        <taxon>Funneliformis</taxon>
    </lineage>
</organism>